<dbReference type="PATRIC" id="fig|1227453.3.peg.735"/>
<organism evidence="1 2">
    <name type="scientific">Haloarcula japonica (strain ATCC 49778 / DSM 6131 / JCM 7785 / NBRC 101032 / NCIMB 13157 / TR-1)</name>
    <dbReference type="NCBI Taxonomy" id="1227453"/>
    <lineage>
        <taxon>Archaea</taxon>
        <taxon>Methanobacteriati</taxon>
        <taxon>Methanobacteriota</taxon>
        <taxon>Stenosarchaea group</taxon>
        <taxon>Halobacteria</taxon>
        <taxon>Halobacteriales</taxon>
        <taxon>Haloarculaceae</taxon>
        <taxon>Haloarcula</taxon>
    </lineage>
</organism>
<name>M0LIS8_HALJT</name>
<proteinExistence type="predicted"/>
<dbReference type="EMBL" id="AOLY01000007">
    <property type="protein sequence ID" value="EMA33502.1"/>
    <property type="molecule type" value="Genomic_DNA"/>
</dbReference>
<dbReference type="AlphaFoldDB" id="M0LIS8"/>
<dbReference type="RefSeq" id="WP_004591007.1">
    <property type="nucleotide sequence ID" value="NZ_AOLY01000007.1"/>
</dbReference>
<evidence type="ECO:0000313" key="2">
    <source>
        <dbReference type="Proteomes" id="UP000011524"/>
    </source>
</evidence>
<dbReference type="OrthoDB" id="222045at2157"/>
<sequence length="258" mass="27006">MPSRRTVLGTVACTLVPGCSRFGTPSTQEATPTPAPVALSPVDAAAVPHTATVGIFSETTTELDAATRNVPADVTDHEWARVLHEFDCVAFDGSTYAVVERTSGSGGYVKEYSVSEVDDPGNESTVRVADLPDSHRRAALDAIAAGEHHYDSDVGGFEPTSSVYAYNGSHYVFSLEITGDKPVVVTYSVEQADGDRCVTLEPLSITAADAGFDTPRQPEAASTVTGDAAHTLAAADVTFVVWGSTCYELSIPADGTES</sequence>
<keyword evidence="2" id="KW-1185">Reference proteome</keyword>
<dbReference type="Proteomes" id="UP000011524">
    <property type="component" value="Unassembled WGS sequence"/>
</dbReference>
<comment type="caution">
    <text evidence="1">The sequence shown here is derived from an EMBL/GenBank/DDBJ whole genome shotgun (WGS) entry which is preliminary data.</text>
</comment>
<evidence type="ECO:0000313" key="1">
    <source>
        <dbReference type="EMBL" id="EMA33502.1"/>
    </source>
</evidence>
<accession>M0LIS8</accession>
<protein>
    <submittedName>
        <fullName evidence="1">Uncharacterized protein</fullName>
    </submittedName>
</protein>
<dbReference type="STRING" id="1227453.C444_03677"/>
<dbReference type="eggNOG" id="arCOG06367">
    <property type="taxonomic scope" value="Archaea"/>
</dbReference>
<reference evidence="1 2" key="1">
    <citation type="journal article" date="2014" name="PLoS Genet.">
        <title>Phylogenetically driven sequencing of extremely halophilic archaea reveals strategies for static and dynamic osmo-response.</title>
        <authorList>
            <person name="Becker E.A."/>
            <person name="Seitzer P.M."/>
            <person name="Tritt A."/>
            <person name="Larsen D."/>
            <person name="Krusor M."/>
            <person name="Yao A.I."/>
            <person name="Wu D."/>
            <person name="Madern D."/>
            <person name="Eisen J.A."/>
            <person name="Darling A.E."/>
            <person name="Facciotti M.T."/>
        </authorList>
    </citation>
    <scope>NUCLEOTIDE SEQUENCE [LARGE SCALE GENOMIC DNA]</scope>
    <source>
        <strain evidence="2">ATCC 49778 / DSM 6131 / JCM 7785 / NBRC 101032 / NCIMB 13157 / TR-1</strain>
    </source>
</reference>
<gene>
    <name evidence="1" type="ORF">C444_03677</name>
</gene>